<keyword evidence="1" id="KW-1133">Transmembrane helix</keyword>
<sequence length="93" mass="10843">MKLFRHDAPDRSEEAQALYARAELAYTCIDFGAALAFLVGSILFFYNDLQETATWFFVIGSIAFAAKPTLRLWREFKLYRMGDMKDLAERYEE</sequence>
<dbReference type="InterPro" id="IPR025424">
    <property type="entry name" value="YrhK_domain"/>
</dbReference>
<gene>
    <name evidence="3" type="ORF">ATO9_02365</name>
</gene>
<dbReference type="Proteomes" id="UP000030004">
    <property type="component" value="Unassembled WGS sequence"/>
</dbReference>
<feature type="transmembrane region" description="Helical" evidence="1">
    <location>
        <begin position="52"/>
        <end position="70"/>
    </location>
</feature>
<reference evidence="3 4" key="1">
    <citation type="journal article" date="2015" name="Antonie Van Leeuwenhoek">
        <title>Pseudooceanicola atlanticus gen. nov. sp. nov., isolated from surface seawater of the Atlantic Ocean and reclassification of Oceanicola batsensis, Oceanicola marinus, Oceanicola nitratireducens, Oceanicola nanhaiensis, Oceanicola antarcticus and Oceanicola flagellatus, as Pseudooceanicola batsensis comb. nov., Pseudooceanicola marinus comb. nov., Pseudooceanicola nitratireducens comb. nov., Pseudooceanicola nanhaiensis comb. nov., Pseudooceanicola antarcticus comb. nov., and Pseudooceanicola flagellatus comb. nov.</title>
        <authorList>
            <person name="Lai Q."/>
            <person name="Li G."/>
            <person name="Liu X."/>
            <person name="Du Y."/>
            <person name="Sun F."/>
            <person name="Shao Z."/>
        </authorList>
    </citation>
    <scope>NUCLEOTIDE SEQUENCE [LARGE SCALE GENOMIC DNA]</scope>
    <source>
        <strain evidence="3 4">22II-s11g</strain>
    </source>
</reference>
<feature type="domain" description="YrhK" evidence="2">
    <location>
        <begin position="23"/>
        <end position="75"/>
    </location>
</feature>
<feature type="transmembrane region" description="Helical" evidence="1">
    <location>
        <begin position="24"/>
        <end position="46"/>
    </location>
</feature>
<evidence type="ECO:0000313" key="4">
    <source>
        <dbReference type="Proteomes" id="UP000030004"/>
    </source>
</evidence>
<keyword evidence="1" id="KW-0472">Membrane</keyword>
<organism evidence="3 4">
    <name type="scientific">Pseudooceanicola atlanticus</name>
    <dbReference type="NCBI Taxonomy" id="1461694"/>
    <lineage>
        <taxon>Bacteria</taxon>
        <taxon>Pseudomonadati</taxon>
        <taxon>Pseudomonadota</taxon>
        <taxon>Alphaproteobacteria</taxon>
        <taxon>Rhodobacterales</taxon>
        <taxon>Paracoccaceae</taxon>
        <taxon>Pseudooceanicola</taxon>
    </lineage>
</organism>
<protein>
    <recommendedName>
        <fullName evidence="2">YrhK domain-containing protein</fullName>
    </recommendedName>
</protein>
<dbReference type="AlphaFoldDB" id="A0A0A0EHF9"/>
<proteinExistence type="predicted"/>
<accession>A0A0A0EHF9</accession>
<dbReference type="OrthoDB" id="5862062at2"/>
<evidence type="ECO:0000259" key="2">
    <source>
        <dbReference type="Pfam" id="PF14145"/>
    </source>
</evidence>
<evidence type="ECO:0000313" key="3">
    <source>
        <dbReference type="EMBL" id="KGM50356.1"/>
    </source>
</evidence>
<keyword evidence="4" id="KW-1185">Reference proteome</keyword>
<name>A0A0A0EHF9_9RHOB</name>
<evidence type="ECO:0000256" key="1">
    <source>
        <dbReference type="SAM" id="Phobius"/>
    </source>
</evidence>
<dbReference type="Pfam" id="PF14145">
    <property type="entry name" value="YrhK"/>
    <property type="match status" value="1"/>
</dbReference>
<dbReference type="eggNOG" id="ENOG5032ZWE">
    <property type="taxonomic scope" value="Bacteria"/>
</dbReference>
<dbReference type="RefSeq" id="WP_043744494.1">
    <property type="nucleotide sequence ID" value="NZ_AQQX01000001.1"/>
</dbReference>
<keyword evidence="1" id="KW-0812">Transmembrane</keyword>
<dbReference type="STRING" id="1461694.ATO9_02365"/>
<comment type="caution">
    <text evidence="3">The sequence shown here is derived from an EMBL/GenBank/DDBJ whole genome shotgun (WGS) entry which is preliminary data.</text>
</comment>
<dbReference type="EMBL" id="AQQX01000001">
    <property type="protein sequence ID" value="KGM50356.1"/>
    <property type="molecule type" value="Genomic_DNA"/>
</dbReference>